<dbReference type="PANTHER" id="PTHR10422">
    <property type="entry name" value="CYTOCHROME C OXIDASE SUBUNIT 1"/>
    <property type="match status" value="1"/>
</dbReference>
<dbReference type="Proteomes" id="UP001317488">
    <property type="component" value="Chromosome"/>
</dbReference>
<dbReference type="Pfam" id="PF00115">
    <property type="entry name" value="COX1"/>
    <property type="match status" value="1"/>
</dbReference>
<dbReference type="PROSITE" id="PS00077">
    <property type="entry name" value="COX1_CUB"/>
    <property type="match status" value="1"/>
</dbReference>
<evidence type="ECO:0000313" key="9">
    <source>
        <dbReference type="EMBL" id="WCM39844.1"/>
    </source>
</evidence>
<proteinExistence type="inferred from homology"/>
<evidence type="ECO:0000256" key="2">
    <source>
        <dbReference type="ARBA" id="ARBA00022660"/>
    </source>
</evidence>
<accession>A0ABY7RQ82</accession>
<feature type="transmembrane region" description="Helical" evidence="7">
    <location>
        <begin position="301"/>
        <end position="324"/>
    </location>
</feature>
<keyword evidence="2 6" id="KW-0679">Respiratory chain</keyword>
<keyword evidence="6" id="KW-0408">Iron</keyword>
<feature type="transmembrane region" description="Helical" evidence="7">
    <location>
        <begin position="145"/>
        <end position="167"/>
    </location>
</feature>
<feature type="transmembrane region" description="Helical" evidence="7">
    <location>
        <begin position="420"/>
        <end position="443"/>
    </location>
</feature>
<keyword evidence="6" id="KW-0249">Electron transport</keyword>
<keyword evidence="4 7" id="KW-1133">Transmembrane helix</keyword>
<dbReference type="PROSITE" id="PS50855">
    <property type="entry name" value="COX1"/>
    <property type="match status" value="1"/>
</dbReference>
<keyword evidence="6" id="KW-0349">Heme</keyword>
<dbReference type="EMBL" id="CP046617">
    <property type="protein sequence ID" value="WCM39844.1"/>
    <property type="molecule type" value="Genomic_DNA"/>
</dbReference>
<keyword evidence="10" id="KW-1185">Reference proteome</keyword>
<feature type="transmembrane region" description="Helical" evidence="7">
    <location>
        <begin position="187"/>
        <end position="209"/>
    </location>
</feature>
<feature type="transmembrane region" description="Helical" evidence="7">
    <location>
        <begin position="385"/>
        <end position="408"/>
    </location>
</feature>
<sequence>MAVRTSDFSRIYEAYPEKKATLYFLVLGFIALIIGSLFGPFQALNYGNVDAYPLLKRLLPFVQSYYQGLTLHGVLNAIVFTQLFAQAIMVYLPARELNLRPNMGLMWLSWWMAFIGLVIAALPLLANEATVLYTFYPPLKGHWAFYLGASIFVLSTWVSIYVVLDLWRRWKAQNPGKVTPLVTYMAVVYWLMWFIASIGLVLEAVLFLLPWSFGLIQGVDPLITRTLFWWTGHPIVYFWLLPAYAIIYTVLPKQAGGKLISDPMARLAFLLFLLLSTPVGFHHQFADPGIDPTWKMIHSILTLFVAVPSLMTAFTVAASLEFAGRMRGGKGIFGWIKALPWDNPAFVAPVLGLLGFIPGGAGGIVNASFTLDYVVHNTAWIPGHFHLQVASLVTLTAMGSLWWLIPNLTGKPVSDGQRRLGLAVVWLWFIGMMVMALGLHWQGLLNVPRRSYIADPMVRDAGAYAHAALPMVFNILAGIILLVALLLFIYGLFSVLLGRERKAELAEAPVPFAEVISGPEDRPLVQAMDRIGFWFLVAVILVVLAYGPTLVQLFSNLNPVPGMRLW</sequence>
<dbReference type="InterPro" id="IPR036927">
    <property type="entry name" value="Cyt_c_oxase-like_su1_sf"/>
</dbReference>
<feature type="transmembrane region" description="Helical" evidence="7">
    <location>
        <begin position="21"/>
        <end position="44"/>
    </location>
</feature>
<evidence type="ECO:0000256" key="5">
    <source>
        <dbReference type="ARBA" id="ARBA00023136"/>
    </source>
</evidence>
<evidence type="ECO:0000256" key="6">
    <source>
        <dbReference type="RuleBase" id="RU000370"/>
    </source>
</evidence>
<gene>
    <name evidence="9" type="ORF">GO600_06910</name>
</gene>
<comment type="subcellular location">
    <subcellularLocation>
        <location evidence="1">Membrane</location>
        <topology evidence="1">Multi-pass membrane protein</topology>
    </subcellularLocation>
</comment>
<feature type="transmembrane region" description="Helical" evidence="7">
    <location>
        <begin position="263"/>
        <end position="281"/>
    </location>
</feature>
<feature type="transmembrane region" description="Helical" evidence="7">
    <location>
        <begin position="531"/>
        <end position="554"/>
    </location>
</feature>
<evidence type="ECO:0000259" key="8">
    <source>
        <dbReference type="PROSITE" id="PS50855"/>
    </source>
</evidence>
<feature type="transmembrane region" description="Helical" evidence="7">
    <location>
        <begin position="64"/>
        <end position="92"/>
    </location>
</feature>
<organism evidence="9 10">
    <name type="scientific">Thermus antranikianii</name>
    <dbReference type="NCBI Taxonomy" id="88190"/>
    <lineage>
        <taxon>Bacteria</taxon>
        <taxon>Thermotogati</taxon>
        <taxon>Deinococcota</taxon>
        <taxon>Deinococci</taxon>
        <taxon>Thermales</taxon>
        <taxon>Thermaceae</taxon>
        <taxon>Thermus</taxon>
    </lineage>
</organism>
<keyword evidence="6" id="KW-0479">Metal-binding</keyword>
<keyword evidence="5 7" id="KW-0472">Membrane</keyword>
<dbReference type="SUPFAM" id="SSF81442">
    <property type="entry name" value="Cytochrome c oxidase subunit I-like"/>
    <property type="match status" value="1"/>
</dbReference>
<keyword evidence="6" id="KW-0813">Transport</keyword>
<evidence type="ECO:0000256" key="4">
    <source>
        <dbReference type="ARBA" id="ARBA00022989"/>
    </source>
</evidence>
<dbReference type="Gene3D" id="1.20.210.10">
    <property type="entry name" value="Cytochrome c oxidase-like, subunit I domain"/>
    <property type="match status" value="1"/>
</dbReference>
<evidence type="ECO:0000256" key="7">
    <source>
        <dbReference type="SAM" id="Phobius"/>
    </source>
</evidence>
<dbReference type="InterPro" id="IPR023616">
    <property type="entry name" value="Cyt_c_oxase-like_su1_dom"/>
</dbReference>
<feature type="transmembrane region" description="Helical" evidence="7">
    <location>
        <begin position="229"/>
        <end position="251"/>
    </location>
</feature>
<dbReference type="InterPro" id="IPR023615">
    <property type="entry name" value="Cyt_c_Oxase_su1_BS"/>
</dbReference>
<feature type="transmembrane region" description="Helical" evidence="7">
    <location>
        <begin position="104"/>
        <end position="125"/>
    </location>
</feature>
<evidence type="ECO:0000256" key="1">
    <source>
        <dbReference type="ARBA" id="ARBA00004141"/>
    </source>
</evidence>
<dbReference type="InterPro" id="IPR000883">
    <property type="entry name" value="Cyt_C_Oxase_1"/>
</dbReference>
<comment type="similarity">
    <text evidence="6">Belongs to the heme-copper respiratory oxidase family.</text>
</comment>
<dbReference type="InterPro" id="IPR033943">
    <property type="entry name" value="Ba3-like_Oxidase_I"/>
</dbReference>
<dbReference type="CDD" id="cd01660">
    <property type="entry name" value="ba3-like_Oxidase_I"/>
    <property type="match status" value="1"/>
</dbReference>
<keyword evidence="3 6" id="KW-0812">Transmembrane</keyword>
<feature type="transmembrane region" description="Helical" evidence="7">
    <location>
        <begin position="463"/>
        <end position="493"/>
    </location>
</feature>
<dbReference type="PRINTS" id="PR01165">
    <property type="entry name" value="CYCOXIDASEI"/>
</dbReference>
<protein>
    <submittedName>
        <fullName evidence="9">Cytochrome C oxidase subunit I</fullName>
    </submittedName>
</protein>
<dbReference type="RefSeq" id="WP_028493284.1">
    <property type="nucleotide sequence ID" value="NZ_CP046617.1"/>
</dbReference>
<reference evidence="9 10" key="1">
    <citation type="submission" date="2019-12" db="EMBL/GenBank/DDBJ databases">
        <authorList>
            <person name="An T."/>
        </authorList>
    </citation>
    <scope>NUCLEOTIDE SEQUENCE [LARGE SCALE GENOMIC DNA]</scope>
    <source>
        <strain evidence="9 10">JCM 19900</strain>
    </source>
</reference>
<evidence type="ECO:0000256" key="3">
    <source>
        <dbReference type="ARBA" id="ARBA00022692"/>
    </source>
</evidence>
<feature type="domain" description="Cytochrome oxidase subunit I profile" evidence="8">
    <location>
        <begin position="7"/>
        <end position="526"/>
    </location>
</feature>
<feature type="transmembrane region" description="Helical" evidence="7">
    <location>
        <begin position="345"/>
        <end position="365"/>
    </location>
</feature>
<evidence type="ECO:0000313" key="10">
    <source>
        <dbReference type="Proteomes" id="UP001317488"/>
    </source>
</evidence>
<dbReference type="PANTHER" id="PTHR10422:SF40">
    <property type="entry name" value="CYTOCHROME C OXIDASE SUBUNIT I"/>
    <property type="match status" value="1"/>
</dbReference>
<name>A0ABY7RQ82_9DEIN</name>